<feature type="transmembrane region" description="Helical" evidence="1">
    <location>
        <begin position="141"/>
        <end position="158"/>
    </location>
</feature>
<feature type="transmembrane region" description="Helical" evidence="1">
    <location>
        <begin position="69"/>
        <end position="95"/>
    </location>
</feature>
<name>A0A9Q9IKA3_9ACTN</name>
<gene>
    <name evidence="2" type="ORF">Daura_17070</name>
</gene>
<feature type="transmembrane region" description="Helical" evidence="1">
    <location>
        <begin position="107"/>
        <end position="129"/>
    </location>
</feature>
<protein>
    <submittedName>
        <fullName evidence="2">Uncharacterized protein</fullName>
    </submittedName>
</protein>
<organism evidence="2 3">
    <name type="scientific">Dactylosporangium aurantiacum</name>
    <dbReference type="NCBI Taxonomy" id="35754"/>
    <lineage>
        <taxon>Bacteria</taxon>
        <taxon>Bacillati</taxon>
        <taxon>Actinomycetota</taxon>
        <taxon>Actinomycetes</taxon>
        <taxon>Micromonosporales</taxon>
        <taxon>Micromonosporaceae</taxon>
        <taxon>Dactylosporangium</taxon>
    </lineage>
</organism>
<dbReference type="EMBL" id="CP073767">
    <property type="protein sequence ID" value="UWZ57722.1"/>
    <property type="molecule type" value="Genomic_DNA"/>
</dbReference>
<accession>A0A9Q9IKA3</accession>
<keyword evidence="1" id="KW-0472">Membrane</keyword>
<evidence type="ECO:0000313" key="3">
    <source>
        <dbReference type="Proteomes" id="UP001058003"/>
    </source>
</evidence>
<keyword evidence="1" id="KW-1133">Transmembrane helix</keyword>
<proteinExistence type="predicted"/>
<feature type="transmembrane region" description="Helical" evidence="1">
    <location>
        <begin position="164"/>
        <end position="182"/>
    </location>
</feature>
<dbReference type="KEGG" id="daur:Daura_17070"/>
<dbReference type="AlphaFoldDB" id="A0A9Q9IKA3"/>
<evidence type="ECO:0000313" key="2">
    <source>
        <dbReference type="EMBL" id="UWZ57722.1"/>
    </source>
</evidence>
<dbReference type="Proteomes" id="UP001058003">
    <property type="component" value="Chromosome"/>
</dbReference>
<evidence type="ECO:0000256" key="1">
    <source>
        <dbReference type="SAM" id="Phobius"/>
    </source>
</evidence>
<keyword evidence="3" id="KW-1185">Reference proteome</keyword>
<sequence>MELTWLQRFGAASGVLLALSIGVPGAVEAFTGETSATSLVLGLGVTFSAPAVTALYLHHRATAGRFGAVAYAVHLLGLGLFTGVAFALNTVLFYLDEPTVDALRAGPTGSVLLVSAAVFVTGTVLFGVSMVRSGGFPKLPAAGYGVALTLLAVLAPLPDSPLTSVVHVVAALSVGWLSLSVLPARRAVAHEPAAAA</sequence>
<feature type="transmembrane region" description="Helical" evidence="1">
    <location>
        <begin position="39"/>
        <end position="57"/>
    </location>
</feature>
<dbReference type="RefSeq" id="WP_033360905.1">
    <property type="nucleotide sequence ID" value="NZ_CP073767.1"/>
</dbReference>
<dbReference type="OrthoDB" id="3371801at2"/>
<keyword evidence="1" id="KW-0812">Transmembrane</keyword>
<reference evidence="2" key="1">
    <citation type="submission" date="2021-04" db="EMBL/GenBank/DDBJ databases">
        <title>Dactylosporangium aurantiacum NRRL B-8018 full assembly.</title>
        <authorList>
            <person name="Hartkoorn R.C."/>
            <person name="Beaudoing E."/>
            <person name="Hot D."/>
        </authorList>
    </citation>
    <scope>NUCLEOTIDE SEQUENCE</scope>
    <source>
        <strain evidence="2">NRRL B-8018</strain>
    </source>
</reference>